<accession>A0AAN7PQU1</accession>
<evidence type="ECO:0000313" key="4">
    <source>
        <dbReference type="EMBL" id="KAK4752208.1"/>
    </source>
</evidence>
<dbReference type="EMBL" id="JAXIOK010000016">
    <property type="protein sequence ID" value="KAK4752208.1"/>
    <property type="molecule type" value="Genomic_DNA"/>
</dbReference>
<comment type="subcellular location">
    <subcellularLocation>
        <location evidence="1">Membrane</location>
    </subcellularLocation>
</comment>
<sequence length="211" mass="22549">MPREDSKTSGHRPVVPPGGRHHRSDPERVSSSSGNRLLVFGIVVRPKAPSFRMDEVTVKSLTYGSDSPGGGGGRSSASLNATLVAAITIANRNFGRFDRDNTTVHIVYGGALVLGEKTVKPGRILSRGSERLDVAISVGASVRVDNESEVGVNGNFTRDVRSGLVRLSGQGRLSGTVNLMGSRVKSRKTGEMNCEMKLNMTSRLVQDLVCE</sequence>
<dbReference type="PANTHER" id="PTHR31234">
    <property type="entry name" value="LATE EMBRYOGENESIS ABUNDANT (LEA) HYDROXYPROLINE-RICH GLYCOPROTEIN FAMILY"/>
    <property type="match status" value="1"/>
</dbReference>
<protein>
    <submittedName>
        <fullName evidence="4">Uncharacterized protein</fullName>
    </submittedName>
</protein>
<feature type="region of interest" description="Disordered" evidence="3">
    <location>
        <begin position="1"/>
        <end position="32"/>
    </location>
</feature>
<reference evidence="4 5" key="1">
    <citation type="journal article" date="2023" name="Hortic Res">
        <title>Pangenome of water caltrop reveals structural variations and asymmetric subgenome divergence after allopolyploidization.</title>
        <authorList>
            <person name="Zhang X."/>
            <person name="Chen Y."/>
            <person name="Wang L."/>
            <person name="Yuan Y."/>
            <person name="Fang M."/>
            <person name="Shi L."/>
            <person name="Lu R."/>
            <person name="Comes H.P."/>
            <person name="Ma Y."/>
            <person name="Chen Y."/>
            <person name="Huang G."/>
            <person name="Zhou Y."/>
            <person name="Zheng Z."/>
            <person name="Qiu Y."/>
        </authorList>
    </citation>
    <scope>NUCLEOTIDE SEQUENCE [LARGE SCALE GENOMIC DNA]</scope>
    <source>
        <tissue evidence="4">Roots</tissue>
    </source>
</reference>
<proteinExistence type="predicted"/>
<keyword evidence="5" id="KW-1185">Reference proteome</keyword>
<evidence type="ECO:0000256" key="3">
    <source>
        <dbReference type="SAM" id="MobiDB-lite"/>
    </source>
</evidence>
<dbReference type="PANTHER" id="PTHR31234:SF3">
    <property type="entry name" value="LATE EMBRYOGENESIS ABUNDANT (LEA) HYDROXYPROLINE-RICH GLYCOPROTEIN FAMILY"/>
    <property type="match status" value="1"/>
</dbReference>
<dbReference type="AlphaFoldDB" id="A0AAN7PQU1"/>
<dbReference type="GO" id="GO:0098542">
    <property type="term" value="P:defense response to other organism"/>
    <property type="evidence" value="ECO:0007669"/>
    <property type="project" value="InterPro"/>
</dbReference>
<keyword evidence="2" id="KW-0472">Membrane</keyword>
<evidence type="ECO:0000256" key="2">
    <source>
        <dbReference type="ARBA" id="ARBA00023136"/>
    </source>
</evidence>
<dbReference type="Proteomes" id="UP001345219">
    <property type="component" value="Chromosome 16"/>
</dbReference>
<dbReference type="GO" id="GO:0005886">
    <property type="term" value="C:plasma membrane"/>
    <property type="evidence" value="ECO:0007669"/>
    <property type="project" value="TreeGrafter"/>
</dbReference>
<evidence type="ECO:0000256" key="1">
    <source>
        <dbReference type="ARBA" id="ARBA00004370"/>
    </source>
</evidence>
<comment type="caution">
    <text evidence="4">The sequence shown here is derived from an EMBL/GenBank/DDBJ whole genome shotgun (WGS) entry which is preliminary data.</text>
</comment>
<organism evidence="4 5">
    <name type="scientific">Trapa incisa</name>
    <dbReference type="NCBI Taxonomy" id="236973"/>
    <lineage>
        <taxon>Eukaryota</taxon>
        <taxon>Viridiplantae</taxon>
        <taxon>Streptophyta</taxon>
        <taxon>Embryophyta</taxon>
        <taxon>Tracheophyta</taxon>
        <taxon>Spermatophyta</taxon>
        <taxon>Magnoliopsida</taxon>
        <taxon>eudicotyledons</taxon>
        <taxon>Gunneridae</taxon>
        <taxon>Pentapetalae</taxon>
        <taxon>rosids</taxon>
        <taxon>malvids</taxon>
        <taxon>Myrtales</taxon>
        <taxon>Lythraceae</taxon>
        <taxon>Trapa</taxon>
    </lineage>
</organism>
<evidence type="ECO:0000313" key="5">
    <source>
        <dbReference type="Proteomes" id="UP001345219"/>
    </source>
</evidence>
<gene>
    <name evidence="4" type="ORF">SAY87_021006</name>
</gene>
<name>A0AAN7PQU1_9MYRT</name>
<dbReference type="InterPro" id="IPR044839">
    <property type="entry name" value="NDR1-like"/>
</dbReference>